<dbReference type="Proteomes" id="UP000230750">
    <property type="component" value="Unassembled WGS sequence"/>
</dbReference>
<organism evidence="3 4">
    <name type="scientific">Stichopus japonicus</name>
    <name type="common">Sea cucumber</name>
    <dbReference type="NCBI Taxonomy" id="307972"/>
    <lineage>
        <taxon>Eukaryota</taxon>
        <taxon>Metazoa</taxon>
        <taxon>Echinodermata</taxon>
        <taxon>Eleutherozoa</taxon>
        <taxon>Echinozoa</taxon>
        <taxon>Holothuroidea</taxon>
        <taxon>Aspidochirotacea</taxon>
        <taxon>Aspidochirotida</taxon>
        <taxon>Stichopodidae</taxon>
        <taxon>Apostichopus</taxon>
    </lineage>
</organism>
<name>A0A2G8KVT9_STIJA</name>
<dbReference type="AlphaFoldDB" id="A0A2G8KVT9"/>
<dbReference type="STRING" id="307972.A0A2G8KVT9"/>
<dbReference type="Pfam" id="PF02225">
    <property type="entry name" value="PA"/>
    <property type="match status" value="1"/>
</dbReference>
<dbReference type="InterPro" id="IPR003137">
    <property type="entry name" value="PA_domain"/>
</dbReference>
<reference evidence="3 4" key="1">
    <citation type="journal article" date="2017" name="PLoS Biol.">
        <title>The sea cucumber genome provides insights into morphological evolution and visceral regeneration.</title>
        <authorList>
            <person name="Zhang X."/>
            <person name="Sun L."/>
            <person name="Yuan J."/>
            <person name="Sun Y."/>
            <person name="Gao Y."/>
            <person name="Zhang L."/>
            <person name="Li S."/>
            <person name="Dai H."/>
            <person name="Hamel J.F."/>
            <person name="Liu C."/>
            <person name="Yu Y."/>
            <person name="Liu S."/>
            <person name="Lin W."/>
            <person name="Guo K."/>
            <person name="Jin S."/>
            <person name="Xu P."/>
            <person name="Storey K.B."/>
            <person name="Huan P."/>
            <person name="Zhang T."/>
            <person name="Zhou Y."/>
            <person name="Zhang J."/>
            <person name="Lin C."/>
            <person name="Li X."/>
            <person name="Xing L."/>
            <person name="Huo D."/>
            <person name="Sun M."/>
            <person name="Wang L."/>
            <person name="Mercier A."/>
            <person name="Li F."/>
            <person name="Yang H."/>
            <person name="Xiang J."/>
        </authorList>
    </citation>
    <scope>NUCLEOTIDE SEQUENCE [LARGE SCALE GENOMIC DNA]</scope>
    <source>
        <strain evidence="3">Shaxun</strain>
        <tissue evidence="3">Muscle</tissue>
    </source>
</reference>
<gene>
    <name evidence="3" type="ORF">BSL78_10973</name>
</gene>
<evidence type="ECO:0000259" key="2">
    <source>
        <dbReference type="Pfam" id="PF02225"/>
    </source>
</evidence>
<protein>
    <submittedName>
        <fullName evidence="3">Putative N-acetylated-alpha-linked acidic dipeptidase 2 isoform X1</fullName>
    </submittedName>
</protein>
<feature type="transmembrane region" description="Helical" evidence="1">
    <location>
        <begin position="9"/>
        <end position="30"/>
    </location>
</feature>
<feature type="domain" description="PA" evidence="2">
    <location>
        <begin position="130"/>
        <end position="218"/>
    </location>
</feature>
<keyword evidence="1" id="KW-0812">Transmembrane</keyword>
<dbReference type="InterPro" id="IPR046450">
    <property type="entry name" value="PA_dom_sf"/>
</dbReference>
<accession>A0A2G8KVT9</accession>
<dbReference type="OrthoDB" id="5841748at2759"/>
<dbReference type="GO" id="GO:0004180">
    <property type="term" value="F:carboxypeptidase activity"/>
    <property type="evidence" value="ECO:0007669"/>
    <property type="project" value="TreeGrafter"/>
</dbReference>
<comment type="caution">
    <text evidence="3">The sequence shown here is derived from an EMBL/GenBank/DDBJ whole genome shotgun (WGS) entry which is preliminary data.</text>
</comment>
<proteinExistence type="predicted"/>
<dbReference type="Gene3D" id="3.50.30.30">
    <property type="match status" value="1"/>
</dbReference>
<keyword evidence="1" id="KW-0472">Membrane</keyword>
<dbReference type="SUPFAM" id="SSF52025">
    <property type="entry name" value="PA domain"/>
    <property type="match status" value="1"/>
</dbReference>
<evidence type="ECO:0000313" key="4">
    <source>
        <dbReference type="Proteomes" id="UP000230750"/>
    </source>
</evidence>
<evidence type="ECO:0000313" key="3">
    <source>
        <dbReference type="EMBL" id="PIK52126.1"/>
    </source>
</evidence>
<sequence>MGNKRQSTYFLLAIVVIATIVSLVIGILIGRSLNRDSVSPPSNDEIYQRWREAVEEDEDDGSLTKMIIDEMNPENIKESLRKDQPNHAYILSEDNSELFKTAVEETELVPGDTLDNAVPPFNAYAKAGVVEGDLVYANYARATDFEQLQTELGVNCSGKIVIARYGKGFRGEKAKQAHLYGAIGLILYSDPADYAIYGVDQVYPDTVFLPSTGVQRGNIITEQGDPLTQGYPAKG</sequence>
<keyword evidence="4" id="KW-1185">Reference proteome</keyword>
<dbReference type="EMBL" id="MRZV01000342">
    <property type="protein sequence ID" value="PIK52126.1"/>
    <property type="molecule type" value="Genomic_DNA"/>
</dbReference>
<dbReference type="PANTHER" id="PTHR10404:SF77">
    <property type="entry name" value="GLUTAMATE CARBOXYPEPTIDASE 2 HOMOLOG"/>
    <property type="match status" value="1"/>
</dbReference>
<keyword evidence="1" id="KW-1133">Transmembrane helix</keyword>
<evidence type="ECO:0000256" key="1">
    <source>
        <dbReference type="SAM" id="Phobius"/>
    </source>
</evidence>
<dbReference type="InterPro" id="IPR039373">
    <property type="entry name" value="Peptidase_M28B"/>
</dbReference>
<dbReference type="PANTHER" id="PTHR10404">
    <property type="entry name" value="N-ACETYLATED-ALPHA-LINKED ACIDIC DIPEPTIDASE"/>
    <property type="match status" value="1"/>
</dbReference>